<gene>
    <name evidence="9" type="ORF">CFOL_v3_22031</name>
</gene>
<feature type="transmembrane region" description="Helical" evidence="7">
    <location>
        <begin position="25"/>
        <end position="46"/>
    </location>
</feature>
<dbReference type="GO" id="GO:0012505">
    <property type="term" value="C:endomembrane system"/>
    <property type="evidence" value="ECO:0007669"/>
    <property type="project" value="TreeGrafter"/>
</dbReference>
<dbReference type="InterPro" id="IPR018119">
    <property type="entry name" value="Strictosidine_synth_cons-reg"/>
</dbReference>
<keyword evidence="7" id="KW-1133">Transmembrane helix</keyword>
<organism evidence="9 10">
    <name type="scientific">Cephalotus follicularis</name>
    <name type="common">Albany pitcher plant</name>
    <dbReference type="NCBI Taxonomy" id="3775"/>
    <lineage>
        <taxon>Eukaryota</taxon>
        <taxon>Viridiplantae</taxon>
        <taxon>Streptophyta</taxon>
        <taxon>Embryophyta</taxon>
        <taxon>Tracheophyta</taxon>
        <taxon>Spermatophyta</taxon>
        <taxon>Magnoliopsida</taxon>
        <taxon>eudicotyledons</taxon>
        <taxon>Gunneridae</taxon>
        <taxon>Pentapetalae</taxon>
        <taxon>rosids</taxon>
        <taxon>fabids</taxon>
        <taxon>Oxalidales</taxon>
        <taxon>Cephalotaceae</taxon>
        <taxon>Cephalotus</taxon>
    </lineage>
</organism>
<dbReference type="Proteomes" id="UP000187406">
    <property type="component" value="Unassembled WGS sequence"/>
</dbReference>
<dbReference type="Pfam" id="PF03088">
    <property type="entry name" value="Str_synth"/>
    <property type="match status" value="1"/>
</dbReference>
<comment type="caution">
    <text evidence="9">The sequence shown here is derived from an EMBL/GenBank/DDBJ whole genome shotgun (WGS) entry which is preliminary data.</text>
</comment>
<evidence type="ECO:0000313" key="10">
    <source>
        <dbReference type="Proteomes" id="UP000187406"/>
    </source>
</evidence>
<evidence type="ECO:0000256" key="6">
    <source>
        <dbReference type="ARBA" id="ARBA00023180"/>
    </source>
</evidence>
<evidence type="ECO:0000256" key="3">
    <source>
        <dbReference type="ARBA" id="ARBA00022553"/>
    </source>
</evidence>
<dbReference type="GO" id="GO:0016787">
    <property type="term" value="F:hydrolase activity"/>
    <property type="evidence" value="ECO:0007669"/>
    <property type="project" value="TreeGrafter"/>
</dbReference>
<dbReference type="InParanoid" id="A0A1Q3CEC8"/>
<protein>
    <submittedName>
        <fullName evidence="9">Str_synth domain-containing protein</fullName>
    </submittedName>
</protein>
<keyword evidence="7" id="KW-0472">Membrane</keyword>
<dbReference type="PANTHER" id="PTHR10426">
    <property type="entry name" value="STRICTOSIDINE SYNTHASE-RELATED"/>
    <property type="match status" value="1"/>
</dbReference>
<dbReference type="InterPro" id="IPR011042">
    <property type="entry name" value="6-blade_b-propeller_TolB-like"/>
</dbReference>
<evidence type="ECO:0000256" key="5">
    <source>
        <dbReference type="ARBA" id="ARBA00022729"/>
    </source>
</evidence>
<dbReference type="Gene3D" id="2.120.10.30">
    <property type="entry name" value="TolB, C-terminal domain"/>
    <property type="match status" value="1"/>
</dbReference>
<evidence type="ECO:0000256" key="4">
    <source>
        <dbReference type="ARBA" id="ARBA00022554"/>
    </source>
</evidence>
<reference evidence="10" key="1">
    <citation type="submission" date="2016-04" db="EMBL/GenBank/DDBJ databases">
        <title>Cephalotus genome sequencing.</title>
        <authorList>
            <person name="Fukushima K."/>
            <person name="Hasebe M."/>
            <person name="Fang X."/>
        </authorList>
    </citation>
    <scope>NUCLEOTIDE SEQUENCE [LARGE SCALE GENOMIC DNA]</scope>
    <source>
        <strain evidence="10">cv. St1</strain>
    </source>
</reference>
<keyword evidence="7" id="KW-0812">Transmembrane</keyword>
<name>A0A1Q3CEC8_CEPFO</name>
<evidence type="ECO:0000256" key="7">
    <source>
        <dbReference type="SAM" id="Phobius"/>
    </source>
</evidence>
<keyword evidence="3" id="KW-0597">Phosphoprotein</keyword>
<comment type="similarity">
    <text evidence="2">Belongs to the strictosidine synthase family.</text>
</comment>
<keyword evidence="6" id="KW-0325">Glycoprotein</keyword>
<dbReference type="OrthoDB" id="5307922at2759"/>
<evidence type="ECO:0000259" key="8">
    <source>
        <dbReference type="Pfam" id="PF03088"/>
    </source>
</evidence>
<dbReference type="Pfam" id="PF20067">
    <property type="entry name" value="SSL_N"/>
    <property type="match status" value="1"/>
</dbReference>
<evidence type="ECO:0000313" key="9">
    <source>
        <dbReference type="EMBL" id="GAV78565.1"/>
    </source>
</evidence>
<keyword evidence="10" id="KW-1185">Reference proteome</keyword>
<keyword evidence="4" id="KW-0926">Vacuole</keyword>
<sequence length="390" mass="43476">MSNPNPVPSTMTNTSKATTHQKRSWGLFFLFPVLVPVIAAILVYQLDSFDPAVMPLHELTQTPVIPLMSNDHMLQGAEYVGVGNLQGPEDLAYDSKLGVIYTGCEDGWIKRVKVSDSLNDSVVENWINTGGRPLGLALGHHNEVIVADAVKGLLNASGDGVVELLTDEAGGQKFKITDGVDVADDGMIYFTDASYKYSLKDYIWDILEGKAHGRFLSFDPATKETKVLLRDLYFANGVVVSPHQHHAIFCETSMRRCKKYYIHGKKKGQVEIFIDNLPGLPDNILYDGQGYYWIALATEVTPSWELAFKYPFIRKIVAIMEKYTGRPHTERNGGVLLVDLEGKPIAHYYDFQLSLVSSGNKIGDHLYCGSIYYPYIIRLNITQHPAITQP</sequence>
<dbReference type="GO" id="GO:0005773">
    <property type="term" value="C:vacuole"/>
    <property type="evidence" value="ECO:0007669"/>
    <property type="project" value="UniProtKB-SubCell"/>
</dbReference>
<keyword evidence="5" id="KW-0732">Signal</keyword>
<evidence type="ECO:0000256" key="1">
    <source>
        <dbReference type="ARBA" id="ARBA00004116"/>
    </source>
</evidence>
<accession>A0A1Q3CEC8</accession>
<comment type="subcellular location">
    <subcellularLocation>
        <location evidence="1">Vacuole</location>
    </subcellularLocation>
</comment>
<feature type="domain" description="Strictosidine synthase conserved region" evidence="8">
    <location>
        <begin position="178"/>
        <end position="264"/>
    </location>
</feature>
<dbReference type="SUPFAM" id="SSF63829">
    <property type="entry name" value="Calcium-dependent phosphotriesterase"/>
    <property type="match status" value="1"/>
</dbReference>
<proteinExistence type="inferred from homology"/>
<dbReference type="FunFam" id="2.120.10.30:FF:000073">
    <property type="entry name" value="Protein STRICTOSIDINE SYNTHASE-LIKE 6"/>
    <property type="match status" value="1"/>
</dbReference>
<dbReference type="FunCoup" id="A0A1Q3CEC8">
    <property type="interactions" value="670"/>
</dbReference>
<dbReference type="AlphaFoldDB" id="A0A1Q3CEC8"/>
<dbReference type="PANTHER" id="PTHR10426:SF88">
    <property type="entry name" value="ADIPOCYTE PLASMA MEMBRANE-ASSOCIATED PROTEIN HEMOMUCIN-RELATED"/>
    <property type="match status" value="1"/>
</dbReference>
<evidence type="ECO:0000256" key="2">
    <source>
        <dbReference type="ARBA" id="ARBA00009191"/>
    </source>
</evidence>
<dbReference type="EMBL" id="BDDD01001829">
    <property type="protein sequence ID" value="GAV78565.1"/>
    <property type="molecule type" value="Genomic_DNA"/>
</dbReference>
<dbReference type="GO" id="GO:0009753">
    <property type="term" value="P:response to jasmonic acid"/>
    <property type="evidence" value="ECO:0007669"/>
    <property type="project" value="UniProtKB-ARBA"/>
</dbReference>
<dbReference type="STRING" id="3775.A0A1Q3CEC8"/>